<organism evidence="2 3">
    <name type="scientific">Apatococcus fuscideae</name>
    <dbReference type="NCBI Taxonomy" id="2026836"/>
    <lineage>
        <taxon>Eukaryota</taxon>
        <taxon>Viridiplantae</taxon>
        <taxon>Chlorophyta</taxon>
        <taxon>core chlorophytes</taxon>
        <taxon>Trebouxiophyceae</taxon>
        <taxon>Chlorellales</taxon>
        <taxon>Chlorellaceae</taxon>
        <taxon>Apatococcus</taxon>
    </lineage>
</organism>
<accession>A0AAW1SNH3</accession>
<name>A0AAW1SNH3_9CHLO</name>
<sequence>MLAGAARVSGKEAAGPSGWLKLAAAVVVGSFAGIGGETAGLLFWVLPGVYWLDQLASSRRHVAFQPIRVAIDLSSLAGAEPPANPILGPRRTLSDKKHSPSFCCIRNESTILYRCRH</sequence>
<dbReference type="AlphaFoldDB" id="A0AAW1SNH3"/>
<evidence type="ECO:0000313" key="2">
    <source>
        <dbReference type="EMBL" id="KAK9851344.1"/>
    </source>
</evidence>
<dbReference type="EMBL" id="JALJOV010001247">
    <property type="protein sequence ID" value="KAK9851344.1"/>
    <property type="molecule type" value="Genomic_DNA"/>
</dbReference>
<reference evidence="2 3" key="1">
    <citation type="journal article" date="2024" name="Nat. Commun.">
        <title>Phylogenomics reveals the evolutionary origins of lichenization in chlorophyte algae.</title>
        <authorList>
            <person name="Puginier C."/>
            <person name="Libourel C."/>
            <person name="Otte J."/>
            <person name="Skaloud P."/>
            <person name="Haon M."/>
            <person name="Grisel S."/>
            <person name="Petersen M."/>
            <person name="Berrin J.G."/>
            <person name="Delaux P.M."/>
            <person name="Dal Grande F."/>
            <person name="Keller J."/>
        </authorList>
    </citation>
    <scope>NUCLEOTIDE SEQUENCE [LARGE SCALE GENOMIC DNA]</scope>
    <source>
        <strain evidence="2 3">SAG 2523</strain>
    </source>
</reference>
<proteinExistence type="predicted"/>
<evidence type="ECO:0000313" key="3">
    <source>
        <dbReference type="Proteomes" id="UP001485043"/>
    </source>
</evidence>
<feature type="transmembrane region" description="Helical" evidence="1">
    <location>
        <begin position="22"/>
        <end position="52"/>
    </location>
</feature>
<dbReference type="Proteomes" id="UP001485043">
    <property type="component" value="Unassembled WGS sequence"/>
</dbReference>
<keyword evidence="1" id="KW-0812">Transmembrane</keyword>
<comment type="caution">
    <text evidence="2">The sequence shown here is derived from an EMBL/GenBank/DDBJ whole genome shotgun (WGS) entry which is preliminary data.</text>
</comment>
<evidence type="ECO:0000256" key="1">
    <source>
        <dbReference type="SAM" id="Phobius"/>
    </source>
</evidence>
<protein>
    <submittedName>
        <fullName evidence="2">Uncharacterized protein</fullName>
    </submittedName>
</protein>
<gene>
    <name evidence="2" type="ORF">WJX84_004419</name>
</gene>
<keyword evidence="1" id="KW-0472">Membrane</keyword>
<keyword evidence="3" id="KW-1185">Reference proteome</keyword>
<keyword evidence="1" id="KW-1133">Transmembrane helix</keyword>